<dbReference type="EMBL" id="LSEF01000104">
    <property type="protein sequence ID" value="OAF08491.1"/>
    <property type="molecule type" value="Genomic_DNA"/>
</dbReference>
<evidence type="ECO:0000256" key="1">
    <source>
        <dbReference type="ARBA" id="ARBA00022763"/>
    </source>
</evidence>
<dbReference type="SUPFAM" id="SSF46767">
    <property type="entry name" value="Methylated DNA-protein cysteine methyltransferase, C-terminal domain"/>
    <property type="match status" value="1"/>
</dbReference>
<dbReference type="InterPro" id="IPR014048">
    <property type="entry name" value="MethylDNA_cys_MeTrfase_DNA-bd"/>
</dbReference>
<dbReference type="GeneID" id="32583201"/>
<organism evidence="3 4">
    <name type="scientific">Bradyrhizobium neotropicale</name>
    <dbReference type="NCBI Taxonomy" id="1497615"/>
    <lineage>
        <taxon>Bacteria</taxon>
        <taxon>Pseudomonadati</taxon>
        <taxon>Pseudomonadota</taxon>
        <taxon>Alphaproteobacteria</taxon>
        <taxon>Hyphomicrobiales</taxon>
        <taxon>Nitrobacteraceae</taxon>
        <taxon>Bradyrhizobium</taxon>
    </lineage>
</organism>
<dbReference type="GO" id="GO:0003908">
    <property type="term" value="F:methylated-DNA-[protein]-cysteine S-methyltransferase activity"/>
    <property type="evidence" value="ECO:0007669"/>
    <property type="project" value="InterPro"/>
</dbReference>
<accession>A0A176YP08</accession>
<dbReference type="Gene3D" id="1.10.10.10">
    <property type="entry name" value="Winged helix-like DNA-binding domain superfamily/Winged helix DNA-binding domain"/>
    <property type="match status" value="1"/>
</dbReference>
<dbReference type="CDD" id="cd06445">
    <property type="entry name" value="ATase"/>
    <property type="match status" value="1"/>
</dbReference>
<dbReference type="AlphaFoldDB" id="A0A176YP08"/>
<dbReference type="InterPro" id="IPR036388">
    <property type="entry name" value="WH-like_DNA-bd_sf"/>
</dbReference>
<dbReference type="SUPFAM" id="SSF53155">
    <property type="entry name" value="Methylated DNA-protein cysteine methyltransferase domain"/>
    <property type="match status" value="1"/>
</dbReference>
<evidence type="ECO:0000313" key="3">
    <source>
        <dbReference type="EMBL" id="OAF08491.1"/>
    </source>
</evidence>
<dbReference type="InterPro" id="IPR036631">
    <property type="entry name" value="MGMT_N_sf"/>
</dbReference>
<dbReference type="Proteomes" id="UP000077173">
    <property type="component" value="Unassembled WGS sequence"/>
</dbReference>
<dbReference type="NCBIfam" id="TIGR00589">
    <property type="entry name" value="ogt"/>
    <property type="match status" value="1"/>
</dbReference>
<reference evidence="3 4" key="1">
    <citation type="submission" date="2016-02" db="EMBL/GenBank/DDBJ databases">
        <title>Draft genome sequence of the strain BR 10247T Bradyrhizobium neotropicale isolated from nodules of Centrolobium paraense.</title>
        <authorList>
            <person name="Simoes-Araujo J.L."/>
            <person name="Barauna A.C."/>
            <person name="Silva K."/>
            <person name="Zilli J.E."/>
        </authorList>
    </citation>
    <scope>NUCLEOTIDE SEQUENCE [LARGE SCALE GENOMIC DNA]</scope>
    <source>
        <strain evidence="3 4">BR 10247</strain>
    </source>
</reference>
<dbReference type="Gene3D" id="3.30.160.70">
    <property type="entry name" value="Methylated DNA-protein cysteine methyltransferase domain"/>
    <property type="match status" value="1"/>
</dbReference>
<evidence type="ECO:0000313" key="4">
    <source>
        <dbReference type="Proteomes" id="UP000077173"/>
    </source>
</evidence>
<evidence type="ECO:0000259" key="2">
    <source>
        <dbReference type="Pfam" id="PF01035"/>
    </source>
</evidence>
<keyword evidence="1" id="KW-0227">DNA damage</keyword>
<dbReference type="InterPro" id="IPR036217">
    <property type="entry name" value="MethylDNA_cys_MeTrfase_DNAb"/>
</dbReference>
<proteinExistence type="predicted"/>
<keyword evidence="4" id="KW-1185">Reference proteome</keyword>
<dbReference type="RefSeq" id="WP_063681656.1">
    <property type="nucleotide sequence ID" value="NZ_LSEF01000104.1"/>
</dbReference>
<comment type="caution">
    <text evidence="3">The sequence shown here is derived from an EMBL/GenBank/DDBJ whole genome shotgun (WGS) entry which is preliminary data.</text>
</comment>
<feature type="domain" description="Methylated-DNA-[protein]-cysteine S-methyltransferase DNA binding" evidence="2">
    <location>
        <begin position="99"/>
        <end position="175"/>
    </location>
</feature>
<name>A0A176YP08_9BRAD</name>
<dbReference type="Pfam" id="PF01035">
    <property type="entry name" value="DNA_binding_1"/>
    <property type="match status" value="1"/>
</dbReference>
<sequence length="182" mass="19981">MWNETTSYLHDGNDYFQYVSAKCSLGFVLTAISPNGICSILFGDSREELDHAIRSEFPGRNPTYGGYELEGIGAQTVNAVDVPRACISVPLHLNGTAAQVRVWQVLQSIPAGDTITYEQIAQRPGAPHTPDSVRLACLANKIAVAIPCHRAVVGRGNIGEYRWGPERKCALLEREFRLPVEL</sequence>
<gene>
    <name evidence="3" type="ORF">AXW67_01225</name>
</gene>
<dbReference type="GO" id="GO:0006281">
    <property type="term" value="P:DNA repair"/>
    <property type="evidence" value="ECO:0007669"/>
    <property type="project" value="InterPro"/>
</dbReference>
<dbReference type="PANTHER" id="PTHR10815">
    <property type="entry name" value="METHYLATED-DNA--PROTEIN-CYSTEINE METHYLTRANSFERASE"/>
    <property type="match status" value="1"/>
</dbReference>
<dbReference type="PANTHER" id="PTHR10815:SF14">
    <property type="entry name" value="BIFUNCTIONAL TRANSCRIPTIONAL ACTIVATOR_DNA REPAIR ENZYME ADA"/>
    <property type="match status" value="1"/>
</dbReference>
<protein>
    <recommendedName>
        <fullName evidence="2">Methylated-DNA-[protein]-cysteine S-methyltransferase DNA binding domain-containing protein</fullName>
    </recommendedName>
</protein>